<organism evidence="6 7">
    <name type="scientific">Rhizobium subbaraonis</name>
    <dbReference type="NCBI Taxonomy" id="908946"/>
    <lineage>
        <taxon>Bacteria</taxon>
        <taxon>Pseudomonadati</taxon>
        <taxon>Pseudomonadota</taxon>
        <taxon>Alphaproteobacteria</taxon>
        <taxon>Hyphomicrobiales</taxon>
        <taxon>Rhizobiaceae</taxon>
        <taxon>Rhizobium/Agrobacterium group</taxon>
        <taxon>Rhizobium</taxon>
    </lineage>
</organism>
<dbReference type="InterPro" id="IPR036271">
    <property type="entry name" value="Tet_transcr_reg_TetR-rel_C_sf"/>
</dbReference>
<reference evidence="6 7" key="1">
    <citation type="submission" date="2017-08" db="EMBL/GenBank/DDBJ databases">
        <authorList>
            <person name="de Groot N.N."/>
        </authorList>
    </citation>
    <scope>NUCLEOTIDE SEQUENCE [LARGE SCALE GENOMIC DNA]</scope>
    <source>
        <strain evidence="6 7">JC85</strain>
    </source>
</reference>
<keyword evidence="1" id="KW-0805">Transcription regulation</keyword>
<feature type="DNA-binding region" description="H-T-H motif" evidence="4">
    <location>
        <begin position="18"/>
        <end position="37"/>
    </location>
</feature>
<dbReference type="Gene3D" id="1.10.357.10">
    <property type="entry name" value="Tetracycline Repressor, domain 2"/>
    <property type="match status" value="1"/>
</dbReference>
<dbReference type="SUPFAM" id="SSF48498">
    <property type="entry name" value="Tetracyclin repressor-like, C-terminal domain"/>
    <property type="match status" value="1"/>
</dbReference>
<keyword evidence="2 4" id="KW-0238">DNA-binding</keyword>
<dbReference type="Pfam" id="PF00440">
    <property type="entry name" value="TetR_N"/>
    <property type="match status" value="1"/>
</dbReference>
<keyword evidence="3" id="KW-0804">Transcription</keyword>
<dbReference type="PROSITE" id="PS50977">
    <property type="entry name" value="HTH_TETR_2"/>
    <property type="match status" value="1"/>
</dbReference>
<dbReference type="InterPro" id="IPR001647">
    <property type="entry name" value="HTH_TetR"/>
</dbReference>
<dbReference type="PANTHER" id="PTHR30055">
    <property type="entry name" value="HTH-TYPE TRANSCRIPTIONAL REGULATOR RUTR"/>
    <property type="match status" value="1"/>
</dbReference>
<keyword evidence="7" id="KW-1185">Reference proteome</keyword>
<evidence type="ECO:0000256" key="1">
    <source>
        <dbReference type="ARBA" id="ARBA00023015"/>
    </source>
</evidence>
<accession>A0A285UQG2</accession>
<name>A0A285UQG2_9HYPH</name>
<evidence type="ECO:0000313" key="6">
    <source>
        <dbReference type="EMBL" id="SOC44059.1"/>
    </source>
</evidence>
<dbReference type="AlphaFoldDB" id="A0A285UQG2"/>
<evidence type="ECO:0000259" key="5">
    <source>
        <dbReference type="PROSITE" id="PS50977"/>
    </source>
</evidence>
<dbReference type="InterPro" id="IPR009057">
    <property type="entry name" value="Homeodomain-like_sf"/>
</dbReference>
<evidence type="ECO:0000256" key="4">
    <source>
        <dbReference type="PROSITE-ProRule" id="PRU00335"/>
    </source>
</evidence>
<dbReference type="Proteomes" id="UP000219167">
    <property type="component" value="Unassembled WGS sequence"/>
</dbReference>
<gene>
    <name evidence="6" type="ORF">SAMN05892877_11251</name>
</gene>
<proteinExistence type="predicted"/>
<dbReference type="GO" id="GO:0000976">
    <property type="term" value="F:transcription cis-regulatory region binding"/>
    <property type="evidence" value="ECO:0007669"/>
    <property type="project" value="TreeGrafter"/>
</dbReference>
<evidence type="ECO:0000313" key="7">
    <source>
        <dbReference type="Proteomes" id="UP000219167"/>
    </source>
</evidence>
<protein>
    <submittedName>
        <fullName evidence="6">TetR family transcriptional regulator</fullName>
    </submittedName>
</protein>
<dbReference type="PANTHER" id="PTHR30055:SF234">
    <property type="entry name" value="HTH-TYPE TRANSCRIPTIONAL REGULATOR BETI"/>
    <property type="match status" value="1"/>
</dbReference>
<dbReference type="EMBL" id="OBQD01000012">
    <property type="protein sequence ID" value="SOC44059.1"/>
    <property type="molecule type" value="Genomic_DNA"/>
</dbReference>
<dbReference type="PRINTS" id="PR00455">
    <property type="entry name" value="HTHTETR"/>
</dbReference>
<dbReference type="GO" id="GO:0003700">
    <property type="term" value="F:DNA-binding transcription factor activity"/>
    <property type="evidence" value="ECO:0007669"/>
    <property type="project" value="TreeGrafter"/>
</dbReference>
<sequence length="196" mass="22071">MLDAAAELFRRQGYETTRIEEVADLAKVSAQTVYNYFANKPNILIALAVRHVRSSIPERSAFVRNPPENPIEAIKGFESLLADQALRTLTRESWCAILAASMLDPRSRARRMSLRFNGLIRRHYKIMLRPFQDEGKIRREIDVDALAELLTAIGTHNFARLVAEDGMTLDELKAAVERQLAPVFVGVIPPGKENAE</sequence>
<evidence type="ECO:0000256" key="2">
    <source>
        <dbReference type="ARBA" id="ARBA00023125"/>
    </source>
</evidence>
<evidence type="ECO:0000256" key="3">
    <source>
        <dbReference type="ARBA" id="ARBA00023163"/>
    </source>
</evidence>
<dbReference type="SUPFAM" id="SSF46689">
    <property type="entry name" value="Homeodomain-like"/>
    <property type="match status" value="1"/>
</dbReference>
<dbReference type="InterPro" id="IPR050109">
    <property type="entry name" value="HTH-type_TetR-like_transc_reg"/>
</dbReference>
<feature type="domain" description="HTH tetR-type" evidence="5">
    <location>
        <begin position="1"/>
        <end position="55"/>
    </location>
</feature>